<dbReference type="Proteomes" id="UP000282613">
    <property type="component" value="Unassembled WGS sequence"/>
</dbReference>
<proteinExistence type="predicted"/>
<evidence type="ECO:0000313" key="1">
    <source>
        <dbReference type="EMBL" id="VDK38903.1"/>
    </source>
</evidence>
<dbReference type="EMBL" id="UYRS01018663">
    <property type="protein sequence ID" value="VDK38903.1"/>
    <property type="molecule type" value="Genomic_DNA"/>
</dbReference>
<dbReference type="WBParaSite" id="TASK_0000772201-mRNA-1">
    <property type="protein sequence ID" value="TASK_0000772201-mRNA-1"/>
    <property type="gene ID" value="TASK_0000772201"/>
</dbReference>
<reference evidence="3" key="1">
    <citation type="submission" date="2017-02" db="UniProtKB">
        <authorList>
            <consortium name="WormBaseParasite"/>
        </authorList>
    </citation>
    <scope>IDENTIFICATION</scope>
</reference>
<keyword evidence="2" id="KW-1185">Reference proteome</keyword>
<dbReference type="AlphaFoldDB" id="A0A0R3WAW2"/>
<reference evidence="1 2" key="2">
    <citation type="submission" date="2018-11" db="EMBL/GenBank/DDBJ databases">
        <authorList>
            <consortium name="Pathogen Informatics"/>
        </authorList>
    </citation>
    <scope>NUCLEOTIDE SEQUENCE [LARGE SCALE GENOMIC DNA]</scope>
</reference>
<evidence type="ECO:0000313" key="3">
    <source>
        <dbReference type="WBParaSite" id="TASK_0000772201-mRNA-1"/>
    </source>
</evidence>
<sequence>MIGQCILHPPCPSFSEVVLRTTVPSMQANHVKPRNCTDNFYRQQTTGGQTHNETVSVDPNSLIILKKQEII</sequence>
<evidence type="ECO:0000313" key="2">
    <source>
        <dbReference type="Proteomes" id="UP000282613"/>
    </source>
</evidence>
<gene>
    <name evidence="1" type="ORF">TASK_LOCUS7723</name>
</gene>
<name>A0A0R3WAW2_TAEAS</name>
<protein>
    <submittedName>
        <fullName evidence="3">Ovule protein</fullName>
    </submittedName>
</protein>
<accession>A0A0R3WAW2</accession>
<organism evidence="3">
    <name type="scientific">Taenia asiatica</name>
    <name type="common">Asian tapeworm</name>
    <dbReference type="NCBI Taxonomy" id="60517"/>
    <lineage>
        <taxon>Eukaryota</taxon>
        <taxon>Metazoa</taxon>
        <taxon>Spiralia</taxon>
        <taxon>Lophotrochozoa</taxon>
        <taxon>Platyhelminthes</taxon>
        <taxon>Cestoda</taxon>
        <taxon>Eucestoda</taxon>
        <taxon>Cyclophyllidea</taxon>
        <taxon>Taeniidae</taxon>
        <taxon>Taenia</taxon>
    </lineage>
</organism>